<protein>
    <recommendedName>
        <fullName evidence="4">Porin</fullName>
    </recommendedName>
</protein>
<organism evidence="2 3">
    <name type="scientific">Vibrio agarivorans</name>
    <dbReference type="NCBI Taxonomy" id="153622"/>
    <lineage>
        <taxon>Bacteria</taxon>
        <taxon>Pseudomonadati</taxon>
        <taxon>Pseudomonadota</taxon>
        <taxon>Gammaproteobacteria</taxon>
        <taxon>Vibrionales</taxon>
        <taxon>Vibrionaceae</taxon>
        <taxon>Vibrio</taxon>
    </lineage>
</organism>
<reference evidence="2" key="1">
    <citation type="submission" date="2024-05" db="EMBL/GenBank/DDBJ databases">
        <title>Genome Sequences of Four Agar- Degrading Marine Bacteria.</title>
        <authorList>
            <person name="Phillips E.K."/>
            <person name="Shaffer J.C."/>
            <person name="Henson M.W."/>
            <person name="Temperton B."/>
            <person name="Thrash C.J."/>
            <person name="Martin M.O."/>
        </authorList>
    </citation>
    <scope>NUCLEOTIDE SEQUENCE</scope>
    <source>
        <strain evidence="2">EKP203</strain>
    </source>
</reference>
<feature type="signal peptide" evidence="1">
    <location>
        <begin position="1"/>
        <end position="25"/>
    </location>
</feature>
<evidence type="ECO:0000313" key="2">
    <source>
        <dbReference type="EMBL" id="MDN2480842.1"/>
    </source>
</evidence>
<sequence>MRLSPLTKFIVLCAPIFVIAPSAHATWLGILGIESAKTVQKTSKKETSQTETILQGVNLDLGGFKIDNTTAAKWNSEGAMSVARNWSYGYWNDNHGVSLDLIKGDFSGVGPSIYSIGYAYKDCWDSFCLRVNPALARLNYKGSDKTEKDEGFQLNVKMDYKVNDFFNIGFHPQYATWQDDKNGATLKLDFNATMNLGDSGKHKLMLVHEAFAVNNEATNMKTRFVGERSPVAGYVQGTESAVKLRYIYRF</sequence>
<proteinExistence type="predicted"/>
<name>A0ABT7XYK9_9VIBR</name>
<evidence type="ECO:0008006" key="4">
    <source>
        <dbReference type="Google" id="ProtNLM"/>
    </source>
</evidence>
<evidence type="ECO:0000313" key="3">
    <source>
        <dbReference type="Proteomes" id="UP001169719"/>
    </source>
</evidence>
<keyword evidence="1" id="KW-0732">Signal</keyword>
<accession>A0ABT7XYK9</accession>
<gene>
    <name evidence="2" type="ORF">QWJ08_05500</name>
</gene>
<dbReference type="EMBL" id="JAUEOZ010000001">
    <property type="protein sequence ID" value="MDN2480842.1"/>
    <property type="molecule type" value="Genomic_DNA"/>
</dbReference>
<dbReference type="RefSeq" id="WP_289961002.1">
    <property type="nucleotide sequence ID" value="NZ_JAUEOZ010000001.1"/>
</dbReference>
<keyword evidence="3" id="KW-1185">Reference proteome</keyword>
<comment type="caution">
    <text evidence="2">The sequence shown here is derived from an EMBL/GenBank/DDBJ whole genome shotgun (WGS) entry which is preliminary data.</text>
</comment>
<evidence type="ECO:0000256" key="1">
    <source>
        <dbReference type="SAM" id="SignalP"/>
    </source>
</evidence>
<dbReference type="Proteomes" id="UP001169719">
    <property type="component" value="Unassembled WGS sequence"/>
</dbReference>
<feature type="chain" id="PRO_5047374058" description="Porin" evidence="1">
    <location>
        <begin position="26"/>
        <end position="250"/>
    </location>
</feature>